<dbReference type="EMBL" id="CP136600">
    <property type="protein sequence ID" value="WOH39245.1"/>
    <property type="molecule type" value="Genomic_DNA"/>
</dbReference>
<dbReference type="Proteomes" id="UP001301442">
    <property type="component" value="Chromosome"/>
</dbReference>
<protein>
    <submittedName>
        <fullName evidence="2">Uncharacterized protein</fullName>
    </submittedName>
</protein>
<keyword evidence="3" id="KW-1185">Reference proteome</keyword>
<keyword evidence="1" id="KW-0472">Membrane</keyword>
<evidence type="ECO:0000313" key="2">
    <source>
        <dbReference type="EMBL" id="WOH39245.1"/>
    </source>
</evidence>
<name>A0ABZ0GUA2_9GAMM</name>
<evidence type="ECO:0000256" key="1">
    <source>
        <dbReference type="SAM" id="Phobius"/>
    </source>
</evidence>
<accession>A0ABZ0GUA2</accession>
<feature type="transmembrane region" description="Helical" evidence="1">
    <location>
        <begin position="243"/>
        <end position="260"/>
    </location>
</feature>
<feature type="transmembrane region" description="Helical" evidence="1">
    <location>
        <begin position="266"/>
        <end position="284"/>
    </location>
</feature>
<evidence type="ECO:0000313" key="3">
    <source>
        <dbReference type="Proteomes" id="UP001301442"/>
    </source>
</evidence>
<gene>
    <name evidence="2" type="ORF">RI844_08470</name>
</gene>
<keyword evidence="1" id="KW-1133">Transmembrane helix</keyword>
<keyword evidence="1" id="KW-0812">Transmembrane</keyword>
<organism evidence="2 3">
    <name type="scientific">Thalassotalea fonticola</name>
    <dbReference type="NCBI Taxonomy" id="3065649"/>
    <lineage>
        <taxon>Bacteria</taxon>
        <taxon>Pseudomonadati</taxon>
        <taxon>Pseudomonadota</taxon>
        <taxon>Gammaproteobacteria</taxon>
        <taxon>Alteromonadales</taxon>
        <taxon>Colwelliaceae</taxon>
        <taxon>Thalassotalea</taxon>
    </lineage>
</organism>
<dbReference type="RefSeq" id="WP_348398012.1">
    <property type="nucleotide sequence ID" value="NZ_CP136600.1"/>
</dbReference>
<reference evidence="2 3" key="1">
    <citation type="submission" date="2023-09" db="EMBL/GenBank/DDBJ databases">
        <authorList>
            <person name="Qi X."/>
        </authorList>
    </citation>
    <scope>NUCLEOTIDE SEQUENCE [LARGE SCALE GENOMIC DNA]</scope>
    <source>
        <strain evidence="2 3">S1-1</strain>
    </source>
</reference>
<sequence>MKKITLTQDENLSFRISQQLQPQEFQTLDLYFSIPDDMGISPSTLSEENYFHSSIKSYSAYFSEQVHLPLVRSRFISQTKGEQTDYRSNLNLFSFQFRIALEKDIKQALKIEAADEFYLHVIELAEQTKGLLKKLRRYTPPDQRLSSYFENVDNYLSWKTEQAFLNLLANGPKSSEQSESREALFDLCSKEHQHRADNQYNSKITLADPNRITNKMRLLQRLSEIGVVFKRQTNNLNANLKRLVRGTITTIIMAFVMSIVLSARSAFTEVSLVLIALLGLIYGIRETFKEDLTSYIWRKIQHGRPKWQHLFSNSLTKNKISSQIIWLEYITKKHLPEYVDKLLQKRRRQNRQAAQLLHFRCDARVIAKDFMPGFEEIKNQYIFNLTPFTRYLKKGEGRLYSVDGSKITNQGVERRYQLNLVLVQANKRNQRYIQRFKITMNRSKIINIEPMRSKQNFECEVSETPEKIKVKP</sequence>
<proteinExistence type="predicted"/>